<name>A0A6J8CBC3_MYTCO</name>
<proteinExistence type="predicted"/>
<reference evidence="2 3" key="1">
    <citation type="submission" date="2020-06" db="EMBL/GenBank/DDBJ databases">
        <authorList>
            <person name="Li R."/>
            <person name="Bekaert M."/>
        </authorList>
    </citation>
    <scope>NUCLEOTIDE SEQUENCE [LARGE SCALE GENOMIC DNA]</scope>
    <source>
        <strain evidence="3">wild</strain>
    </source>
</reference>
<protein>
    <submittedName>
        <fullName evidence="2">Uncharacterized protein</fullName>
    </submittedName>
</protein>
<gene>
    <name evidence="2" type="ORF">MCOR_27289</name>
</gene>
<evidence type="ECO:0000313" key="3">
    <source>
        <dbReference type="Proteomes" id="UP000507470"/>
    </source>
</evidence>
<sequence length="605" mass="66917">MGNEVGIGSFHHCHGYVETSRKKMKLETFRRFFLRRNRFLTDISAVRNSKKSIQYTTKEDQLAIVTNIDLEETNNRFQFETIHQLYRDNMSAFNSSLYASTKWTTSFKKNAFSDYLNYRCDEYSLSNAVARCEPHINQALLEKMQTTPKKGIWVYGPPGTDTTEEDVMDVVAPKSTGPQEAHIDTDLDTTEEDVMDVVAPKSTGPQEAHIDTDVDTTEENVVDVVAPKSTGPQEAGSRPLNSAEQLEVRYCLMTLLILTNAKRAGDITHLTKEQVVKGKSAKGEDLELLVFEHKEAKSGKKCPIRVTGEVLAFLKNCEGPRMEVPIELKMEVDTGAADPIIFKAAAESDEVWQKIIAKAETVIEEDVVEADQAVKEDDAPHTKTAPVTRKAAKMIGRVTDRACGIARKATTTNCHLTAVKVLVAHRADNAGAPGSGENRDPGRCGPPPPPGRQSEACYPAGIPAQLGWIPVVPCRKDFLGQTSALRSDQLTTLAETMKTVFEHKVARSGKICRIRIDSDFLGLLKVYATHLSQEDPLPDKPQPYLFLTSKGEFLMPSLVQTGELGSVKEQGLRRPPQPPVETGSWRLLPSESGPTERRTLSLPNT</sequence>
<evidence type="ECO:0000313" key="2">
    <source>
        <dbReference type="EMBL" id="CAC5392344.1"/>
    </source>
</evidence>
<dbReference type="Proteomes" id="UP000507470">
    <property type="component" value="Unassembled WGS sequence"/>
</dbReference>
<keyword evidence="3" id="KW-1185">Reference proteome</keyword>
<organism evidence="2 3">
    <name type="scientific">Mytilus coruscus</name>
    <name type="common">Sea mussel</name>
    <dbReference type="NCBI Taxonomy" id="42192"/>
    <lineage>
        <taxon>Eukaryota</taxon>
        <taxon>Metazoa</taxon>
        <taxon>Spiralia</taxon>
        <taxon>Lophotrochozoa</taxon>
        <taxon>Mollusca</taxon>
        <taxon>Bivalvia</taxon>
        <taxon>Autobranchia</taxon>
        <taxon>Pteriomorphia</taxon>
        <taxon>Mytilida</taxon>
        <taxon>Mytiloidea</taxon>
        <taxon>Mytilidae</taxon>
        <taxon>Mytilinae</taxon>
        <taxon>Mytilus</taxon>
    </lineage>
</organism>
<evidence type="ECO:0000256" key="1">
    <source>
        <dbReference type="SAM" id="MobiDB-lite"/>
    </source>
</evidence>
<dbReference type="OrthoDB" id="6159962at2759"/>
<feature type="region of interest" description="Disordered" evidence="1">
    <location>
        <begin position="565"/>
        <end position="605"/>
    </location>
</feature>
<dbReference type="EMBL" id="CACVKT020004965">
    <property type="protein sequence ID" value="CAC5392344.1"/>
    <property type="molecule type" value="Genomic_DNA"/>
</dbReference>
<accession>A0A6J8CBC3</accession>
<dbReference type="AlphaFoldDB" id="A0A6J8CBC3"/>
<feature type="region of interest" description="Disordered" evidence="1">
    <location>
        <begin position="429"/>
        <end position="456"/>
    </location>
</feature>